<dbReference type="Proteomes" id="UP001595939">
    <property type="component" value="Unassembled WGS sequence"/>
</dbReference>
<keyword evidence="1" id="KW-0732">Signal</keyword>
<keyword evidence="4" id="KW-1185">Reference proteome</keyword>
<feature type="domain" description="Pyrrolo-quinoline quinone repeat" evidence="2">
    <location>
        <begin position="185"/>
        <end position="312"/>
    </location>
</feature>
<dbReference type="SUPFAM" id="SSF50998">
    <property type="entry name" value="Quinoprotein alcohol dehydrogenase-like"/>
    <property type="match status" value="1"/>
</dbReference>
<dbReference type="Pfam" id="PF13360">
    <property type="entry name" value="PQQ_2"/>
    <property type="match status" value="1"/>
</dbReference>
<dbReference type="InterPro" id="IPR018391">
    <property type="entry name" value="PQQ_b-propeller_rpt"/>
</dbReference>
<dbReference type="InterPro" id="IPR011047">
    <property type="entry name" value="Quinoprotein_ADH-like_sf"/>
</dbReference>
<gene>
    <name evidence="3" type="ORF">ACFO0P_16060</name>
</gene>
<dbReference type="Gene3D" id="2.130.10.10">
    <property type="entry name" value="YVTN repeat-like/Quinoprotein amine dehydrogenase"/>
    <property type="match status" value="1"/>
</dbReference>
<feature type="signal peptide" evidence="1">
    <location>
        <begin position="1"/>
        <end position="26"/>
    </location>
</feature>
<feature type="chain" id="PRO_5047303525" evidence="1">
    <location>
        <begin position="27"/>
        <end position="405"/>
    </location>
</feature>
<accession>A0ABV8YBG9</accession>
<evidence type="ECO:0000313" key="4">
    <source>
        <dbReference type="Proteomes" id="UP001595939"/>
    </source>
</evidence>
<comment type="caution">
    <text evidence="3">The sequence shown here is derived from an EMBL/GenBank/DDBJ whole genome shotgun (WGS) entry which is preliminary data.</text>
</comment>
<dbReference type="InterPro" id="IPR002372">
    <property type="entry name" value="PQQ_rpt_dom"/>
</dbReference>
<dbReference type="PANTHER" id="PTHR34512:SF30">
    <property type="entry name" value="OUTER MEMBRANE PROTEIN ASSEMBLY FACTOR BAMB"/>
    <property type="match status" value="1"/>
</dbReference>
<evidence type="ECO:0000259" key="2">
    <source>
        <dbReference type="Pfam" id="PF13360"/>
    </source>
</evidence>
<dbReference type="EMBL" id="JBHSEG010000008">
    <property type="protein sequence ID" value="MFC4455292.1"/>
    <property type="molecule type" value="Genomic_DNA"/>
</dbReference>
<reference evidence="4" key="1">
    <citation type="journal article" date="2019" name="Int. J. Syst. Evol. Microbiol.">
        <title>The Global Catalogue of Microorganisms (GCM) 10K type strain sequencing project: providing services to taxonomists for standard genome sequencing and annotation.</title>
        <authorList>
            <consortium name="The Broad Institute Genomics Platform"/>
            <consortium name="The Broad Institute Genome Sequencing Center for Infectious Disease"/>
            <person name="Wu L."/>
            <person name="Ma J."/>
        </authorList>
    </citation>
    <scope>NUCLEOTIDE SEQUENCE [LARGE SCALE GENOMIC DNA]</scope>
    <source>
        <strain evidence="4">CCUG 39970</strain>
    </source>
</reference>
<name>A0ABV8YBG9_9DEIO</name>
<sequence>MTTVPSLLRSSLVALATLLLAGCAQEYVEPGTSPPPGVSRFVPSWQLKQPGRGASALVHGLLLTDSVDTMAKDEVKTLAAVDVSRHALAWNVPVIPGRIDGGRPSFAAVGDNIVAVALDRAHEAARLVVYAQQGTVLRTIPLPNTYTVTGMELGPRVVGDQLLVADAVYLYAYDVASLSTDTPVLRWQKKINSAPTSSIQIMGLEADPDGNLYIGTFANEVISYTSTGTQRWKVSTTTSPYYGHAPFSLVLDAGRLFVESQDEGLQAYDLATGKTLWDKPADLLKACPGAPTSTATYLVAGGGKVYAGLFGGDCLPAYNESDGSLAWSFTPNYRQTFLSRPTYVNGVLYATNGRVYAIETASGKLLAQGTEDIPASAGTYLPYDPVQGEVYVWGGQTLYAYKALR</sequence>
<proteinExistence type="predicted"/>
<protein>
    <submittedName>
        <fullName evidence="3">PQQ-binding-like beta-propeller repeat protein</fullName>
    </submittedName>
</protein>
<evidence type="ECO:0000313" key="3">
    <source>
        <dbReference type="EMBL" id="MFC4455292.1"/>
    </source>
</evidence>
<dbReference type="RefSeq" id="WP_380130005.1">
    <property type="nucleotide sequence ID" value="NZ_JBHSEG010000008.1"/>
</dbReference>
<dbReference type="SMART" id="SM00564">
    <property type="entry name" value="PQQ"/>
    <property type="match status" value="4"/>
</dbReference>
<dbReference type="InterPro" id="IPR015943">
    <property type="entry name" value="WD40/YVTN_repeat-like_dom_sf"/>
</dbReference>
<organism evidence="3 4">
    <name type="scientific">Deinococcus sonorensis</name>
    <dbReference type="NCBI Taxonomy" id="309891"/>
    <lineage>
        <taxon>Bacteria</taxon>
        <taxon>Thermotogati</taxon>
        <taxon>Deinococcota</taxon>
        <taxon>Deinococci</taxon>
        <taxon>Deinococcales</taxon>
        <taxon>Deinococcaceae</taxon>
        <taxon>Deinococcus</taxon>
    </lineage>
</organism>
<evidence type="ECO:0000256" key="1">
    <source>
        <dbReference type="SAM" id="SignalP"/>
    </source>
</evidence>
<dbReference type="PANTHER" id="PTHR34512">
    <property type="entry name" value="CELL SURFACE PROTEIN"/>
    <property type="match status" value="1"/>
</dbReference>